<dbReference type="SUPFAM" id="SSF55785">
    <property type="entry name" value="PYP-like sensor domain (PAS domain)"/>
    <property type="match status" value="2"/>
</dbReference>
<dbReference type="Gene3D" id="3.40.50.2300">
    <property type="match status" value="2"/>
</dbReference>
<dbReference type="InterPro" id="IPR029016">
    <property type="entry name" value="GAF-like_dom_sf"/>
</dbReference>
<keyword evidence="5 15" id="KW-0597">Phosphoprotein</keyword>
<dbReference type="GO" id="GO:0000155">
    <property type="term" value="F:phosphorelay sensor kinase activity"/>
    <property type="evidence" value="ECO:0007669"/>
    <property type="project" value="InterPro"/>
</dbReference>
<evidence type="ECO:0000256" key="4">
    <source>
        <dbReference type="ARBA" id="ARBA00022475"/>
    </source>
</evidence>
<feature type="modified residue" description="Phosphohistidine" evidence="14">
    <location>
        <position position="1050"/>
    </location>
</feature>
<evidence type="ECO:0000256" key="10">
    <source>
        <dbReference type="ARBA" id="ARBA00022840"/>
    </source>
</evidence>
<dbReference type="HOGENOM" id="CLU_000445_114_15_10"/>
<dbReference type="Gene3D" id="1.20.120.160">
    <property type="entry name" value="HPT domain"/>
    <property type="match status" value="1"/>
</dbReference>
<evidence type="ECO:0000256" key="3">
    <source>
        <dbReference type="ARBA" id="ARBA00012438"/>
    </source>
</evidence>
<evidence type="ECO:0000256" key="13">
    <source>
        <dbReference type="ARBA" id="ARBA00023136"/>
    </source>
</evidence>
<dbReference type="InterPro" id="IPR003018">
    <property type="entry name" value="GAF"/>
</dbReference>
<dbReference type="InterPro" id="IPR036890">
    <property type="entry name" value="HATPase_C_sf"/>
</dbReference>
<evidence type="ECO:0000256" key="11">
    <source>
        <dbReference type="ARBA" id="ARBA00022989"/>
    </source>
</evidence>
<keyword evidence="7" id="KW-0812">Transmembrane</keyword>
<feature type="domain" description="Response regulatory" evidence="17">
    <location>
        <begin position="854"/>
        <end position="971"/>
    </location>
</feature>
<evidence type="ECO:0000313" key="20">
    <source>
        <dbReference type="EMBL" id="AFH48865.1"/>
    </source>
</evidence>
<keyword evidence="21" id="KW-1185">Reference proteome</keyword>
<feature type="domain" description="PAS" evidence="18">
    <location>
        <begin position="140"/>
        <end position="210"/>
    </location>
</feature>
<keyword evidence="4" id="KW-1003">Cell membrane</keyword>
<dbReference type="Gene3D" id="3.30.565.10">
    <property type="entry name" value="Histidine kinase-like ATPase, C-terminal domain"/>
    <property type="match status" value="1"/>
</dbReference>
<dbReference type="InterPro" id="IPR000014">
    <property type="entry name" value="PAS"/>
</dbReference>
<evidence type="ECO:0000256" key="9">
    <source>
        <dbReference type="ARBA" id="ARBA00022777"/>
    </source>
</evidence>
<accession>I0AIQ8</accession>
<dbReference type="KEGG" id="ial:IALB_1154"/>
<keyword evidence="12" id="KW-0902">Two-component regulatory system</keyword>
<keyword evidence="6" id="KW-0808">Transferase</keyword>
<feature type="domain" description="HPt" evidence="19">
    <location>
        <begin position="1011"/>
        <end position="1112"/>
    </location>
</feature>
<dbReference type="InterPro" id="IPR005467">
    <property type="entry name" value="His_kinase_dom"/>
</dbReference>
<keyword evidence="13" id="KW-0472">Membrane</keyword>
<dbReference type="PROSITE" id="PS50109">
    <property type="entry name" value="HIS_KIN"/>
    <property type="match status" value="1"/>
</dbReference>
<dbReference type="eggNOG" id="COG0784">
    <property type="taxonomic scope" value="Bacteria"/>
</dbReference>
<dbReference type="Pfam" id="PF02518">
    <property type="entry name" value="HATPase_c"/>
    <property type="match status" value="1"/>
</dbReference>
<evidence type="ECO:0000259" key="19">
    <source>
        <dbReference type="PROSITE" id="PS50894"/>
    </source>
</evidence>
<dbReference type="SMART" id="SM00387">
    <property type="entry name" value="HATPase_c"/>
    <property type="match status" value="1"/>
</dbReference>
<dbReference type="NCBIfam" id="TIGR00229">
    <property type="entry name" value="sensory_box"/>
    <property type="match status" value="2"/>
</dbReference>
<evidence type="ECO:0000256" key="8">
    <source>
        <dbReference type="ARBA" id="ARBA00022741"/>
    </source>
</evidence>
<dbReference type="PANTHER" id="PTHR45339:SF1">
    <property type="entry name" value="HYBRID SIGNAL TRANSDUCTION HISTIDINE KINASE J"/>
    <property type="match status" value="1"/>
</dbReference>
<dbReference type="CDD" id="cd16922">
    <property type="entry name" value="HATPase_EvgS-ArcB-TorS-like"/>
    <property type="match status" value="1"/>
</dbReference>
<keyword evidence="8" id="KW-0547">Nucleotide-binding</keyword>
<evidence type="ECO:0000256" key="5">
    <source>
        <dbReference type="ARBA" id="ARBA00022553"/>
    </source>
</evidence>
<dbReference type="PANTHER" id="PTHR45339">
    <property type="entry name" value="HYBRID SIGNAL TRANSDUCTION HISTIDINE KINASE J"/>
    <property type="match status" value="1"/>
</dbReference>
<evidence type="ECO:0000259" key="16">
    <source>
        <dbReference type="PROSITE" id="PS50109"/>
    </source>
</evidence>
<keyword evidence="10" id="KW-0067">ATP-binding</keyword>
<dbReference type="SUPFAM" id="SSF52172">
    <property type="entry name" value="CheY-like"/>
    <property type="match status" value="2"/>
</dbReference>
<evidence type="ECO:0000259" key="17">
    <source>
        <dbReference type="PROSITE" id="PS50110"/>
    </source>
</evidence>
<protein>
    <recommendedName>
        <fullName evidence="3">histidine kinase</fullName>
        <ecNumber evidence="3">2.7.13.3</ecNumber>
    </recommendedName>
</protein>
<dbReference type="InterPro" id="IPR035965">
    <property type="entry name" value="PAS-like_dom_sf"/>
</dbReference>
<dbReference type="Gene3D" id="3.30.450.40">
    <property type="match status" value="1"/>
</dbReference>
<dbReference type="Proteomes" id="UP000007394">
    <property type="component" value="Chromosome"/>
</dbReference>
<dbReference type="FunFam" id="3.30.565.10:FF:000010">
    <property type="entry name" value="Sensor histidine kinase RcsC"/>
    <property type="match status" value="1"/>
</dbReference>
<keyword evidence="9 20" id="KW-0418">Kinase</keyword>
<dbReference type="EMBL" id="CP003418">
    <property type="protein sequence ID" value="AFH48865.1"/>
    <property type="molecule type" value="Genomic_DNA"/>
</dbReference>
<dbReference type="SUPFAM" id="SSF47226">
    <property type="entry name" value="Histidine-containing phosphotransfer domain, HPT domain"/>
    <property type="match status" value="1"/>
</dbReference>
<dbReference type="SUPFAM" id="SSF47384">
    <property type="entry name" value="Homodimeric domain of signal transducing histidine kinase"/>
    <property type="match status" value="1"/>
</dbReference>
<dbReference type="SUPFAM" id="SSF55781">
    <property type="entry name" value="GAF domain-like"/>
    <property type="match status" value="1"/>
</dbReference>
<dbReference type="GO" id="GO:0005886">
    <property type="term" value="C:plasma membrane"/>
    <property type="evidence" value="ECO:0007669"/>
    <property type="project" value="UniProtKB-SubCell"/>
</dbReference>
<dbReference type="InterPro" id="IPR001789">
    <property type="entry name" value="Sig_transdc_resp-reg_receiver"/>
</dbReference>
<evidence type="ECO:0000256" key="2">
    <source>
        <dbReference type="ARBA" id="ARBA00004651"/>
    </source>
</evidence>
<dbReference type="eggNOG" id="COG2205">
    <property type="taxonomic scope" value="Bacteria"/>
</dbReference>
<dbReference type="eggNOG" id="COG2198">
    <property type="taxonomic scope" value="Bacteria"/>
</dbReference>
<name>I0AIQ8_IGNAJ</name>
<dbReference type="EC" id="2.7.13.3" evidence="3"/>
<dbReference type="InterPro" id="IPR036641">
    <property type="entry name" value="HPT_dom_sf"/>
</dbReference>
<dbReference type="PRINTS" id="PR00344">
    <property type="entry name" value="BCTRLSENSOR"/>
</dbReference>
<comment type="catalytic activity">
    <reaction evidence="1">
        <text>ATP + protein L-histidine = ADP + protein N-phospho-L-histidine.</text>
        <dbReference type="EC" id="2.7.13.3"/>
    </reaction>
</comment>
<sequence>MKISELKGKDSINNNSVERLHSLIASSIDVIFRISKTGKLKYISPSVKDLLGYSPEEVLNKSIIHFVDSNKAENYFNSFVKLIRGSDQATFQVELISKSGKAIPVEINLKVIDDEGETFGQGTIRDIRFRIEAQKRIESSEYIFKAIWERSKDGMRLTDENGIIKLCNDSFALMFCKNKDEIIGQPISVLYDPSIEELILDDYKQSFRLGKLKDHLEFNAPLWNGTQLFFEISNSFIENINGEKFLLSIFRDISERKLNEILIEKKSNLLQGISKAIATLIAAQNESEGFNSALRILGEYASVDRVYLFRHFEDEFTGEKYFSLNYEWTASGIISQIKDPAFQRISYSRFSALQFYELLSTGQSLSFILKNLSREERKAFIDTSIKSIILVPILIDRNYWGFIGFDDCHSDRLWTSDEESILSTMAAVLGAVIKRNQIAEQLLRKNIELDKAIKETEQAAKAKSEFLALMSHEIRTPMNGVIGMTGLLLDTMLTDAQREYVNTIRLSGEQLLVIINDILDFTKIESEKLELESIPFLLNECIEDSLELISSKAAEKDIEIYYRMTDDVPAVITGDVTRLRQILTNLIGNAVKFTSKGEVEVSVFVEERDNENIKLKFIVRDTGIGIPKDKMDRLFKPFSQVDSSTTRSYGGTGLGLVISKKLVEMMGGEIKVESEEGQGSKFIFTINTTIPTVDTSLRTLQIPATFEDKKVLLVDTNYQHGQVLYNLLKKWNMNVDVAVDINVLYHNLDYVNDYDIVIINASGIYQKLTDVVDRIKLKNSKRKFGFVILKYHGKDISVKESDSVPSVKIISKPIRLKSLVEVIDLTITPRTEDKSLKQISPEVAESLSEPTRLKILLAEDNNINQMVASRMIERLGYKADIVSNGKEAVEAAANIDYDIIFMDILMPEMDGIEACNVIKDQLNKEHKPVIVAMTANAMAGDEENYIKAGMDDYLSKPVNLEDLRRVLDKWSRQIVAKKNQRLFQNLNKEIELAFIKEKNISFLNEITSENDLVFFREMLDVYSKEIPKNMDHIKEAILSNNADQLKFYLHKLKGTYLTLGIENLLDYFKILTQAAAENKITEETFKTFADFANKTEKILEEISILKEKYQHISLT</sequence>
<evidence type="ECO:0000256" key="7">
    <source>
        <dbReference type="ARBA" id="ARBA00022692"/>
    </source>
</evidence>
<dbReference type="SMART" id="SM00388">
    <property type="entry name" value="HisKA"/>
    <property type="match status" value="1"/>
</dbReference>
<dbReference type="CDD" id="cd00130">
    <property type="entry name" value="PAS"/>
    <property type="match status" value="2"/>
</dbReference>
<evidence type="ECO:0000256" key="6">
    <source>
        <dbReference type="ARBA" id="ARBA00022679"/>
    </source>
</evidence>
<dbReference type="PROSITE" id="PS50110">
    <property type="entry name" value="RESPONSE_REGULATORY"/>
    <property type="match status" value="1"/>
</dbReference>
<dbReference type="Pfam" id="PF13426">
    <property type="entry name" value="PAS_9"/>
    <property type="match status" value="2"/>
</dbReference>
<dbReference type="RefSeq" id="WP_014560020.1">
    <property type="nucleotide sequence ID" value="NC_017464.1"/>
</dbReference>
<dbReference type="CDD" id="cd00082">
    <property type="entry name" value="HisKA"/>
    <property type="match status" value="1"/>
</dbReference>
<feature type="domain" description="Histidine kinase" evidence="16">
    <location>
        <begin position="469"/>
        <end position="690"/>
    </location>
</feature>
<dbReference type="InterPro" id="IPR036097">
    <property type="entry name" value="HisK_dim/P_sf"/>
</dbReference>
<organism evidence="20 21">
    <name type="scientific">Ignavibacterium album (strain DSM 19864 / JCM 16511 / NBRC 101810 / Mat9-16)</name>
    <dbReference type="NCBI Taxonomy" id="945713"/>
    <lineage>
        <taxon>Bacteria</taxon>
        <taxon>Pseudomonadati</taxon>
        <taxon>Ignavibacteriota</taxon>
        <taxon>Ignavibacteria</taxon>
        <taxon>Ignavibacteriales</taxon>
        <taxon>Ignavibacteriaceae</taxon>
        <taxon>Ignavibacterium</taxon>
    </lineage>
</organism>
<dbReference type="Pfam" id="PF00072">
    <property type="entry name" value="Response_reg"/>
    <property type="match status" value="1"/>
</dbReference>
<evidence type="ECO:0000259" key="18">
    <source>
        <dbReference type="PROSITE" id="PS50112"/>
    </source>
</evidence>
<evidence type="ECO:0000256" key="14">
    <source>
        <dbReference type="PROSITE-ProRule" id="PRU00110"/>
    </source>
</evidence>
<dbReference type="SMART" id="SM00448">
    <property type="entry name" value="REC"/>
    <property type="match status" value="1"/>
</dbReference>
<reference evidence="20 21" key="1">
    <citation type="journal article" date="2012" name="Front. Microbiol.">
        <title>Complete genome of Ignavibacterium album, a metabolically versatile, flagellated, facultative anaerobe from the phylum Chlorobi.</title>
        <authorList>
            <person name="Liu Z."/>
            <person name="Frigaard N.-U."/>
            <person name="Vogl K."/>
            <person name="Iino T."/>
            <person name="Ohkuma M."/>
            <person name="Overmann J."/>
            <person name="Bryant D.A."/>
        </authorList>
    </citation>
    <scope>NUCLEOTIDE SEQUENCE [LARGE SCALE GENOMIC DNA]</scope>
    <source>
        <strain evidence="21">DSM 19864 / JCM 16511 / NBRC 101810 / Mat9-16</strain>
    </source>
</reference>
<dbReference type="SMART" id="SM00091">
    <property type="entry name" value="PAS"/>
    <property type="match status" value="2"/>
</dbReference>
<gene>
    <name evidence="20" type="ordered locus">IALB_1154</name>
</gene>
<dbReference type="InterPro" id="IPR003661">
    <property type="entry name" value="HisK_dim/P_dom"/>
</dbReference>
<dbReference type="PROSITE" id="PS50112">
    <property type="entry name" value="PAS"/>
    <property type="match status" value="2"/>
</dbReference>
<dbReference type="InterPro" id="IPR003594">
    <property type="entry name" value="HATPase_dom"/>
</dbReference>
<dbReference type="Pfam" id="PF01590">
    <property type="entry name" value="GAF"/>
    <property type="match status" value="1"/>
</dbReference>
<evidence type="ECO:0000256" key="1">
    <source>
        <dbReference type="ARBA" id="ARBA00000085"/>
    </source>
</evidence>
<dbReference type="CDD" id="cd17546">
    <property type="entry name" value="REC_hyHK_CKI1_RcsC-like"/>
    <property type="match status" value="1"/>
</dbReference>
<dbReference type="GO" id="GO:0005524">
    <property type="term" value="F:ATP binding"/>
    <property type="evidence" value="ECO:0007669"/>
    <property type="project" value="UniProtKB-KW"/>
</dbReference>
<dbReference type="InterPro" id="IPR008207">
    <property type="entry name" value="Sig_transdc_His_kin_Hpt_dom"/>
</dbReference>
<dbReference type="Gene3D" id="1.10.287.130">
    <property type="match status" value="1"/>
</dbReference>
<evidence type="ECO:0000256" key="12">
    <source>
        <dbReference type="ARBA" id="ARBA00023012"/>
    </source>
</evidence>
<dbReference type="SMART" id="SM00065">
    <property type="entry name" value="GAF"/>
    <property type="match status" value="1"/>
</dbReference>
<proteinExistence type="predicted"/>
<feature type="domain" description="PAS" evidence="18">
    <location>
        <begin position="16"/>
        <end position="86"/>
    </location>
</feature>
<dbReference type="InterPro" id="IPR004358">
    <property type="entry name" value="Sig_transdc_His_kin-like_C"/>
</dbReference>
<dbReference type="Gene3D" id="3.30.450.20">
    <property type="entry name" value="PAS domain"/>
    <property type="match status" value="2"/>
</dbReference>
<dbReference type="FunFam" id="1.10.287.130:FF:000003">
    <property type="entry name" value="Histidine kinase"/>
    <property type="match status" value="1"/>
</dbReference>
<dbReference type="AlphaFoldDB" id="I0AIQ8"/>
<dbReference type="STRING" id="945713.IALB_1154"/>
<dbReference type="OrthoDB" id="9811889at2"/>
<evidence type="ECO:0000256" key="15">
    <source>
        <dbReference type="PROSITE-ProRule" id="PRU00169"/>
    </source>
</evidence>
<dbReference type="InterPro" id="IPR011006">
    <property type="entry name" value="CheY-like_superfamily"/>
</dbReference>
<keyword evidence="11" id="KW-1133">Transmembrane helix</keyword>
<dbReference type="Pfam" id="PF00512">
    <property type="entry name" value="HisKA"/>
    <property type="match status" value="1"/>
</dbReference>
<evidence type="ECO:0000313" key="21">
    <source>
        <dbReference type="Proteomes" id="UP000007394"/>
    </source>
</evidence>
<dbReference type="SUPFAM" id="SSF55874">
    <property type="entry name" value="ATPase domain of HSP90 chaperone/DNA topoisomerase II/histidine kinase"/>
    <property type="match status" value="1"/>
</dbReference>
<feature type="modified residue" description="4-aspartylphosphate" evidence="15">
    <location>
        <position position="903"/>
    </location>
</feature>
<dbReference type="PROSITE" id="PS50894">
    <property type="entry name" value="HPT"/>
    <property type="match status" value="1"/>
</dbReference>
<comment type="subcellular location">
    <subcellularLocation>
        <location evidence="2">Cell membrane</location>
        <topology evidence="2">Multi-pass membrane protein</topology>
    </subcellularLocation>
</comment>